<accession>A0A5N6NYE5</accession>
<dbReference type="AlphaFoldDB" id="A0A5N6NYE5"/>
<organism evidence="1 2">
    <name type="scientific">Mikania micrantha</name>
    <name type="common">bitter vine</name>
    <dbReference type="NCBI Taxonomy" id="192012"/>
    <lineage>
        <taxon>Eukaryota</taxon>
        <taxon>Viridiplantae</taxon>
        <taxon>Streptophyta</taxon>
        <taxon>Embryophyta</taxon>
        <taxon>Tracheophyta</taxon>
        <taxon>Spermatophyta</taxon>
        <taxon>Magnoliopsida</taxon>
        <taxon>eudicotyledons</taxon>
        <taxon>Gunneridae</taxon>
        <taxon>Pentapetalae</taxon>
        <taxon>asterids</taxon>
        <taxon>campanulids</taxon>
        <taxon>Asterales</taxon>
        <taxon>Asteraceae</taxon>
        <taxon>Asteroideae</taxon>
        <taxon>Heliantheae alliance</taxon>
        <taxon>Eupatorieae</taxon>
        <taxon>Mikania</taxon>
    </lineage>
</organism>
<evidence type="ECO:0000313" key="2">
    <source>
        <dbReference type="Proteomes" id="UP000326396"/>
    </source>
</evidence>
<keyword evidence="2" id="KW-1185">Reference proteome</keyword>
<name>A0A5N6NYE5_9ASTR</name>
<dbReference type="Proteomes" id="UP000326396">
    <property type="component" value="Linkage Group LG16"/>
</dbReference>
<proteinExistence type="predicted"/>
<gene>
    <name evidence="1" type="ORF">E3N88_16292</name>
</gene>
<dbReference type="EMBL" id="SZYD01000008">
    <property type="protein sequence ID" value="KAD5508589.1"/>
    <property type="molecule type" value="Genomic_DNA"/>
</dbReference>
<comment type="caution">
    <text evidence="1">The sequence shown here is derived from an EMBL/GenBank/DDBJ whole genome shotgun (WGS) entry which is preliminary data.</text>
</comment>
<protein>
    <submittedName>
        <fullName evidence="1">Uncharacterized protein</fullName>
    </submittedName>
</protein>
<evidence type="ECO:0000313" key="1">
    <source>
        <dbReference type="EMBL" id="KAD5508589.1"/>
    </source>
</evidence>
<sequence length="142" mass="15620">MGPGVGLANCWAIAKLITISGAGLDIKFWPTRWPQGGSVLREIAPSEDAMVRTWFVGLMKQQGSAERLQRPTIEGVCEVRKKSGKPVAHVGRQKGLENPIFSDFASLIPPISVDKSLDPLYFHVEDIEGFAWAQESLKSDEK</sequence>
<reference evidence="1 2" key="1">
    <citation type="submission" date="2019-05" db="EMBL/GenBank/DDBJ databases">
        <title>Mikania micrantha, genome provides insights into the molecular mechanism of rapid growth.</title>
        <authorList>
            <person name="Liu B."/>
        </authorList>
    </citation>
    <scope>NUCLEOTIDE SEQUENCE [LARGE SCALE GENOMIC DNA]</scope>
    <source>
        <strain evidence="1">NLD-2019</strain>
        <tissue evidence="1">Leaf</tissue>
    </source>
</reference>